<keyword evidence="1" id="KW-0175">Coiled coil</keyword>
<sequence length="89" mass="10925">MLTVQIDENEVKRICLEKIEEQLKAIENEKVFWNTKTLQEKTDMSWTEILDKFFYDPRCPKYKVGSRWRFPAEEMKKFLLTWLAEQPRH</sequence>
<dbReference type="Proteomes" id="UP001229422">
    <property type="component" value="Chromosome"/>
</dbReference>
<dbReference type="RefSeq" id="WP_017695836.1">
    <property type="nucleotide sequence ID" value="NZ_CP023409.1"/>
</dbReference>
<accession>A0AAQ3EPB5</accession>
<dbReference type="EMBL" id="CP125292">
    <property type="protein sequence ID" value="WHM19849.1"/>
    <property type="molecule type" value="Genomic_DNA"/>
</dbReference>
<name>A0AAQ3EPB5_BACIU</name>
<gene>
    <name evidence="2" type="ORF">QL281_13095</name>
</gene>
<evidence type="ECO:0000313" key="3">
    <source>
        <dbReference type="Proteomes" id="UP001229422"/>
    </source>
</evidence>
<evidence type="ECO:0000256" key="1">
    <source>
        <dbReference type="SAM" id="Coils"/>
    </source>
</evidence>
<dbReference type="AlphaFoldDB" id="A0AAQ3EPB5"/>
<evidence type="ECO:0000313" key="2">
    <source>
        <dbReference type="EMBL" id="WHM19849.1"/>
    </source>
</evidence>
<protein>
    <submittedName>
        <fullName evidence="2">Group-specific protein</fullName>
    </submittedName>
</protein>
<feature type="coiled-coil region" evidence="1">
    <location>
        <begin position="9"/>
        <end position="36"/>
    </location>
</feature>
<reference evidence="2" key="1">
    <citation type="submission" date="2023-05" db="EMBL/GenBank/DDBJ databases">
        <title>Complete genome sequence of Bacillus subtilis SRCM117797 isolated from Soybean paste.</title>
        <authorList>
            <person name="Abraha H.B."/>
            <person name="Kim K.-P."/>
            <person name="Ryu M.-S."/>
            <person name="Jeong D.-Y."/>
        </authorList>
    </citation>
    <scope>NUCLEOTIDE SEQUENCE</scope>
    <source>
        <strain evidence="2">SRCM117797</strain>
    </source>
</reference>
<proteinExistence type="predicted"/>
<organism evidence="2 3">
    <name type="scientific">Bacillus subtilis</name>
    <dbReference type="NCBI Taxonomy" id="1423"/>
    <lineage>
        <taxon>Bacteria</taxon>
        <taxon>Bacillati</taxon>
        <taxon>Bacillota</taxon>
        <taxon>Bacilli</taxon>
        <taxon>Bacillales</taxon>
        <taxon>Bacillaceae</taxon>
        <taxon>Bacillus</taxon>
    </lineage>
</organism>